<organism evidence="1">
    <name type="scientific">marine sediment metagenome</name>
    <dbReference type="NCBI Taxonomy" id="412755"/>
    <lineage>
        <taxon>unclassified sequences</taxon>
        <taxon>metagenomes</taxon>
        <taxon>ecological metagenomes</taxon>
    </lineage>
</organism>
<comment type="caution">
    <text evidence="1">The sequence shown here is derived from an EMBL/GenBank/DDBJ whole genome shotgun (WGS) entry which is preliminary data.</text>
</comment>
<accession>X1H889</accession>
<evidence type="ECO:0000313" key="1">
    <source>
        <dbReference type="EMBL" id="GAH66421.1"/>
    </source>
</evidence>
<dbReference type="EMBL" id="BARU01033349">
    <property type="protein sequence ID" value="GAH66421.1"/>
    <property type="molecule type" value="Genomic_DNA"/>
</dbReference>
<gene>
    <name evidence="1" type="ORF">S03H2_52497</name>
</gene>
<protein>
    <submittedName>
        <fullName evidence="1">Uncharacterized protein</fullName>
    </submittedName>
</protein>
<sequence length="63" mass="6881">MLKILDPVRLCNDRVTSPDLLRTKEISEQCFKMVGATLNSDAAPGIDGISSIPIVVFRYAEGD</sequence>
<name>X1H889_9ZZZZ</name>
<reference evidence="1" key="1">
    <citation type="journal article" date="2014" name="Front. Microbiol.">
        <title>High frequency of phylogenetically diverse reductive dehalogenase-homologous genes in deep subseafloor sedimentary metagenomes.</title>
        <authorList>
            <person name="Kawai M."/>
            <person name="Futagami T."/>
            <person name="Toyoda A."/>
            <person name="Takaki Y."/>
            <person name="Nishi S."/>
            <person name="Hori S."/>
            <person name="Arai W."/>
            <person name="Tsubouchi T."/>
            <person name="Morono Y."/>
            <person name="Uchiyama I."/>
            <person name="Ito T."/>
            <person name="Fujiyama A."/>
            <person name="Inagaki F."/>
            <person name="Takami H."/>
        </authorList>
    </citation>
    <scope>NUCLEOTIDE SEQUENCE</scope>
    <source>
        <strain evidence="1">Expedition CK06-06</strain>
    </source>
</reference>
<dbReference type="AlphaFoldDB" id="X1H889"/>
<proteinExistence type="predicted"/>